<keyword evidence="2" id="KW-0472">Membrane</keyword>
<gene>
    <name evidence="3" type="ORF">BDK51DRAFT_47375</name>
</gene>
<feature type="transmembrane region" description="Helical" evidence="2">
    <location>
        <begin position="676"/>
        <end position="694"/>
    </location>
</feature>
<dbReference type="AlphaFoldDB" id="A0A4P9W433"/>
<feature type="compositionally biased region" description="Polar residues" evidence="1">
    <location>
        <begin position="403"/>
        <end position="412"/>
    </location>
</feature>
<keyword evidence="2" id="KW-1133">Transmembrane helix</keyword>
<keyword evidence="4" id="KW-1185">Reference proteome</keyword>
<feature type="compositionally biased region" description="Polar residues" evidence="1">
    <location>
        <begin position="82"/>
        <end position="107"/>
    </location>
</feature>
<evidence type="ECO:0000313" key="3">
    <source>
        <dbReference type="EMBL" id="RKO87099.1"/>
    </source>
</evidence>
<feature type="compositionally biased region" description="Basic residues" evidence="1">
    <location>
        <begin position="48"/>
        <end position="61"/>
    </location>
</feature>
<feature type="region of interest" description="Disordered" evidence="1">
    <location>
        <begin position="403"/>
        <end position="441"/>
    </location>
</feature>
<evidence type="ECO:0000256" key="1">
    <source>
        <dbReference type="SAM" id="MobiDB-lite"/>
    </source>
</evidence>
<organism evidence="3 4">
    <name type="scientific">Blyttiomyces helicus</name>
    <dbReference type="NCBI Taxonomy" id="388810"/>
    <lineage>
        <taxon>Eukaryota</taxon>
        <taxon>Fungi</taxon>
        <taxon>Fungi incertae sedis</taxon>
        <taxon>Chytridiomycota</taxon>
        <taxon>Chytridiomycota incertae sedis</taxon>
        <taxon>Chytridiomycetes</taxon>
        <taxon>Chytridiomycetes incertae sedis</taxon>
        <taxon>Blyttiomyces</taxon>
    </lineage>
</organism>
<feature type="compositionally biased region" description="Low complexity" evidence="1">
    <location>
        <begin position="265"/>
        <end position="284"/>
    </location>
</feature>
<sequence length="754" mass="83437">MPDEIEDTAAASLAQSFRLPELVRAKITLGRNGAAPVAGALALKKRLRRGSSRRLSSRRRGWGSGSIANTRLPSAPEHPSGSRPSISVLSSQKNATSNPTRAHTAPQTADYLPVPRRGFTTTYPSDMKPVPPPASSAHDTQFISASPAPRTAMATASSQDPYRALVAKAEERKTCRAVLPEEVVRRMSSSDEEKLKETLTKIEERTHTELQRSTTILVLAPSEGALKIVLKVLDLYMISLKRELNSPGRDTATDEQPAPASVSISGPSPSAQARASASAHSASARKVIPAPMHEQQTASPKSAIKLLVEYVITKRWAMKTESSSDHSGLTCRYTTRSSRSRLRCLRGIWRKRKRQRLPSTHTHVAMPPRATVWRLFSGGVPSASLPDPSYPAQRAALSTSYVQQHALHSNSGGPPPGLTRPTMYQSYPGPPLRFPPTHKAPLNTPDSLTHWVWGTCIVSQSQPPQLMHQEQRQQYQQQYTEQLPYQFPQQFHPQQYQQDRQSRQPRDPQQWHQQHQQQIQARPSSNRTSTLPRPFTSGPPSTRSRPNTRTRRRRRPQRARLLSVATPVPVLPEDSPAGRDTAAAVLHGVHPPGPGAAAPAAAAERHGSQRSMMATTERSRDPSLPFAHCLRFFSIPICLPLVPGQIDEASLPRSPASRPRLPGRLSARIRRLHKHILLIIVPVLGSVPTLAIGFKEIHLRKEGYAQLAHIRAPNRLKMCQRQFCYTFQVFLRAVDASQCSGQNELDSAAFRRVF</sequence>
<accession>A0A4P9W433</accession>
<feature type="compositionally biased region" description="Low complexity" evidence="1">
    <location>
        <begin position="507"/>
        <end position="520"/>
    </location>
</feature>
<reference evidence="4" key="1">
    <citation type="journal article" date="2018" name="Nat. Microbiol.">
        <title>Leveraging single-cell genomics to expand the fungal tree of life.</title>
        <authorList>
            <person name="Ahrendt S.R."/>
            <person name="Quandt C.A."/>
            <person name="Ciobanu D."/>
            <person name="Clum A."/>
            <person name="Salamov A."/>
            <person name="Andreopoulos B."/>
            <person name="Cheng J.F."/>
            <person name="Woyke T."/>
            <person name="Pelin A."/>
            <person name="Henrissat B."/>
            <person name="Reynolds N.K."/>
            <person name="Benny G.L."/>
            <person name="Smith M.E."/>
            <person name="James T.Y."/>
            <person name="Grigoriev I.V."/>
        </authorList>
    </citation>
    <scope>NUCLEOTIDE SEQUENCE [LARGE SCALE GENOMIC DNA]</scope>
</reference>
<evidence type="ECO:0000256" key="2">
    <source>
        <dbReference type="SAM" id="Phobius"/>
    </source>
</evidence>
<dbReference type="EMBL" id="KZ997681">
    <property type="protein sequence ID" value="RKO87099.1"/>
    <property type="molecule type" value="Genomic_DNA"/>
</dbReference>
<evidence type="ECO:0000313" key="4">
    <source>
        <dbReference type="Proteomes" id="UP000269721"/>
    </source>
</evidence>
<feature type="compositionally biased region" description="Low complexity" evidence="1">
    <location>
        <begin position="532"/>
        <end position="545"/>
    </location>
</feature>
<feature type="compositionally biased region" description="Basic residues" evidence="1">
    <location>
        <begin position="546"/>
        <end position="558"/>
    </location>
</feature>
<keyword evidence="2" id="KW-0812">Transmembrane</keyword>
<dbReference type="Proteomes" id="UP000269721">
    <property type="component" value="Unassembled WGS sequence"/>
</dbReference>
<name>A0A4P9W433_9FUNG</name>
<feature type="region of interest" description="Disordered" evidence="1">
    <location>
        <begin position="48"/>
        <end position="141"/>
    </location>
</feature>
<feature type="region of interest" description="Disordered" evidence="1">
    <location>
        <begin position="246"/>
        <end position="285"/>
    </location>
</feature>
<protein>
    <submittedName>
        <fullName evidence="3">Uncharacterized protein</fullName>
    </submittedName>
</protein>
<feature type="compositionally biased region" description="Polar residues" evidence="1">
    <location>
        <begin position="521"/>
        <end position="531"/>
    </location>
</feature>
<proteinExistence type="predicted"/>
<feature type="region of interest" description="Disordered" evidence="1">
    <location>
        <begin position="492"/>
        <end position="578"/>
    </location>
</feature>